<accession>A0ABU1FUP1</accession>
<dbReference type="InterPro" id="IPR005583">
    <property type="entry name" value="YaaA"/>
</dbReference>
<evidence type="ECO:0000313" key="2">
    <source>
        <dbReference type="Proteomes" id="UP001260872"/>
    </source>
</evidence>
<evidence type="ECO:0000313" key="1">
    <source>
        <dbReference type="EMBL" id="MDR5712385.1"/>
    </source>
</evidence>
<keyword evidence="2" id="KW-1185">Reference proteome</keyword>
<dbReference type="PANTHER" id="PTHR30283">
    <property type="entry name" value="PEROXIDE STRESS RESPONSE PROTEIN YAAA"/>
    <property type="match status" value="1"/>
</dbReference>
<dbReference type="Proteomes" id="UP001260872">
    <property type="component" value="Unassembled WGS sequence"/>
</dbReference>
<reference evidence="2" key="1">
    <citation type="submission" date="2023-07" db="EMBL/GenBank/DDBJ databases">
        <title>Description of three actinobacteria isolated from air of manufacturing shop in a pharmaceutical factory.</title>
        <authorList>
            <person name="Zhang D.-F."/>
        </authorList>
    </citation>
    <scope>NUCLEOTIDE SEQUENCE [LARGE SCALE GENOMIC DNA]</scope>
    <source>
        <strain evidence="2">CCTCC AB 207010</strain>
    </source>
</reference>
<sequence length="255" mass="27577">MLIFLPPSEGKTAPDDDGSRLELTDLFLPELAPERDAVMEALISVSASEDAQAVLKVGAKVMGEVRANTGLRQAPTAPAWQVYTGVLFDALQAETLSRAQLQRAASQVFVFSGLFGLTGLADRIPAYRLSMDVSLPPHGRLGTFWKKALEAPLSETVGDQLVVDCRSATYAGAFRAPAQQTLMVNNFTEKDGVRKVVTHFAKHARGELAGMLLRATTPPETIDDVVAVASQRWRVEVRPAQKSSPHHLDLISEGC</sequence>
<protein>
    <submittedName>
        <fullName evidence="1">Peroxide stress protein YaaA</fullName>
    </submittedName>
</protein>
<dbReference type="EMBL" id="JAVKGT010000024">
    <property type="protein sequence ID" value="MDR5712385.1"/>
    <property type="molecule type" value="Genomic_DNA"/>
</dbReference>
<name>A0ABU1FUP1_9MICC</name>
<dbReference type="Pfam" id="PF03883">
    <property type="entry name" value="H2O2_YaaD"/>
    <property type="match status" value="1"/>
</dbReference>
<gene>
    <name evidence="1" type="ORF">RH857_09625</name>
</gene>
<proteinExistence type="predicted"/>
<dbReference type="PANTHER" id="PTHR30283:SF4">
    <property type="entry name" value="PEROXIDE STRESS RESISTANCE PROTEIN YAAA"/>
    <property type="match status" value="1"/>
</dbReference>
<dbReference type="RefSeq" id="WP_310537762.1">
    <property type="nucleotide sequence ID" value="NZ_BAAAOC010000019.1"/>
</dbReference>
<comment type="caution">
    <text evidence="1">The sequence shown here is derived from an EMBL/GenBank/DDBJ whole genome shotgun (WGS) entry which is preliminary data.</text>
</comment>
<organism evidence="1 2">
    <name type="scientific">Nesterenkonia flava</name>
    <dbReference type="NCBI Taxonomy" id="469799"/>
    <lineage>
        <taxon>Bacteria</taxon>
        <taxon>Bacillati</taxon>
        <taxon>Actinomycetota</taxon>
        <taxon>Actinomycetes</taxon>
        <taxon>Micrococcales</taxon>
        <taxon>Micrococcaceae</taxon>
        <taxon>Nesterenkonia</taxon>
    </lineage>
</organism>